<gene>
    <name evidence="1" type="ORF">CCY01nite_39480</name>
</gene>
<sequence length="359" mass="41808">MIPGPENRLMDAILLYAEQEVHYRINNPVGSRNDRQASELKKQYYTDLQKHFSRKLNKPEKATRRFLKNELRKLLVQTNPNLINILLNGRISRWLRNFITGNRRTVNLHQNAIRHLQNQIGQERNLAHLTHAIKQAGFRQDISTVLKKMIAQGLNSFHIRYHDIRHPDTDYVLHFNKIQGTDSYQFERFDVAARPKSTTALHPQPVSWQSFSQAAEIQFSASEAAHLVNGRHICRNGNEWLMLDRTDTLHPIKTQTFNLENALKKLPMKEMNKTEYSNLVKTLKAGGSKEVTLNINGTEEKYRIQPAPGLQAIHVFDINNNRQVDMKKITSKQYEKVAKIVERSRDVVEMEFGKKNKMR</sequence>
<accession>A0A512RPR4</accession>
<evidence type="ECO:0000313" key="1">
    <source>
        <dbReference type="EMBL" id="GEP97688.1"/>
    </source>
</evidence>
<keyword evidence="2" id="KW-1185">Reference proteome</keyword>
<dbReference type="RefSeq" id="WP_146865524.1">
    <property type="nucleotide sequence ID" value="NZ_BKAU01000005.1"/>
</dbReference>
<dbReference type="EMBL" id="BKAU01000005">
    <property type="protein sequence ID" value="GEP97688.1"/>
    <property type="molecule type" value="Genomic_DNA"/>
</dbReference>
<protein>
    <submittedName>
        <fullName evidence="1">Uncharacterized protein</fullName>
    </submittedName>
</protein>
<dbReference type="OrthoDB" id="672220at2"/>
<dbReference type="Proteomes" id="UP000321436">
    <property type="component" value="Unassembled WGS sequence"/>
</dbReference>
<organism evidence="1 2">
    <name type="scientific">Chitinophaga cymbidii</name>
    <dbReference type="NCBI Taxonomy" id="1096750"/>
    <lineage>
        <taxon>Bacteria</taxon>
        <taxon>Pseudomonadati</taxon>
        <taxon>Bacteroidota</taxon>
        <taxon>Chitinophagia</taxon>
        <taxon>Chitinophagales</taxon>
        <taxon>Chitinophagaceae</taxon>
        <taxon>Chitinophaga</taxon>
    </lineage>
</organism>
<proteinExistence type="predicted"/>
<evidence type="ECO:0000313" key="2">
    <source>
        <dbReference type="Proteomes" id="UP000321436"/>
    </source>
</evidence>
<comment type="caution">
    <text evidence="1">The sequence shown here is derived from an EMBL/GenBank/DDBJ whole genome shotgun (WGS) entry which is preliminary data.</text>
</comment>
<dbReference type="AlphaFoldDB" id="A0A512RPR4"/>
<reference evidence="1 2" key="1">
    <citation type="submission" date="2019-07" db="EMBL/GenBank/DDBJ databases">
        <title>Whole genome shotgun sequence of Chitinophaga cymbidii NBRC 109752.</title>
        <authorList>
            <person name="Hosoyama A."/>
            <person name="Uohara A."/>
            <person name="Ohji S."/>
            <person name="Ichikawa N."/>
        </authorList>
    </citation>
    <scope>NUCLEOTIDE SEQUENCE [LARGE SCALE GENOMIC DNA]</scope>
    <source>
        <strain evidence="1 2">NBRC 109752</strain>
    </source>
</reference>
<name>A0A512RPR4_9BACT</name>